<gene>
    <name evidence="2" type="ORF">EXIGLDRAFT_724265</name>
</gene>
<feature type="compositionally biased region" description="Basic and acidic residues" evidence="1">
    <location>
        <begin position="1"/>
        <end position="17"/>
    </location>
</feature>
<evidence type="ECO:0000313" key="3">
    <source>
        <dbReference type="Proteomes" id="UP000077266"/>
    </source>
</evidence>
<protein>
    <submittedName>
        <fullName evidence="2">Uncharacterized protein</fullName>
    </submittedName>
</protein>
<proteinExistence type="predicted"/>
<reference evidence="2 3" key="1">
    <citation type="journal article" date="2016" name="Mol. Biol. Evol.">
        <title>Comparative Genomics of Early-Diverging Mushroom-Forming Fungi Provides Insights into the Origins of Lignocellulose Decay Capabilities.</title>
        <authorList>
            <person name="Nagy L.G."/>
            <person name="Riley R."/>
            <person name="Tritt A."/>
            <person name="Adam C."/>
            <person name="Daum C."/>
            <person name="Floudas D."/>
            <person name="Sun H."/>
            <person name="Yadav J.S."/>
            <person name="Pangilinan J."/>
            <person name="Larsson K.H."/>
            <person name="Matsuura K."/>
            <person name="Barry K."/>
            <person name="Labutti K."/>
            <person name="Kuo R."/>
            <person name="Ohm R.A."/>
            <person name="Bhattacharya S.S."/>
            <person name="Shirouzu T."/>
            <person name="Yoshinaga Y."/>
            <person name="Martin F.M."/>
            <person name="Grigoriev I.V."/>
            <person name="Hibbett D.S."/>
        </authorList>
    </citation>
    <scope>NUCLEOTIDE SEQUENCE [LARGE SCALE GENOMIC DNA]</scope>
    <source>
        <strain evidence="2 3">HHB12029</strain>
    </source>
</reference>
<evidence type="ECO:0000256" key="1">
    <source>
        <dbReference type="SAM" id="MobiDB-lite"/>
    </source>
</evidence>
<dbReference type="EMBL" id="KV425907">
    <property type="protein sequence ID" value="KZV99709.1"/>
    <property type="molecule type" value="Genomic_DNA"/>
</dbReference>
<sequence>MQRASVKAERQKARAEQHAASQAPGKRSNIAFASSSRDKDKGAASLVGGEWERGVKREKEGRWKPYERRERR</sequence>
<feature type="region of interest" description="Disordered" evidence="1">
    <location>
        <begin position="1"/>
        <end position="72"/>
    </location>
</feature>
<organism evidence="2 3">
    <name type="scientific">Exidia glandulosa HHB12029</name>
    <dbReference type="NCBI Taxonomy" id="1314781"/>
    <lineage>
        <taxon>Eukaryota</taxon>
        <taxon>Fungi</taxon>
        <taxon>Dikarya</taxon>
        <taxon>Basidiomycota</taxon>
        <taxon>Agaricomycotina</taxon>
        <taxon>Agaricomycetes</taxon>
        <taxon>Auriculariales</taxon>
        <taxon>Exidiaceae</taxon>
        <taxon>Exidia</taxon>
    </lineage>
</organism>
<feature type="compositionally biased region" description="Basic and acidic residues" evidence="1">
    <location>
        <begin position="50"/>
        <end position="72"/>
    </location>
</feature>
<dbReference type="Proteomes" id="UP000077266">
    <property type="component" value="Unassembled WGS sequence"/>
</dbReference>
<evidence type="ECO:0000313" key="2">
    <source>
        <dbReference type="EMBL" id="KZV99709.1"/>
    </source>
</evidence>
<dbReference type="AlphaFoldDB" id="A0A166BBN4"/>
<accession>A0A166BBN4</accession>
<dbReference type="InParanoid" id="A0A166BBN4"/>
<name>A0A166BBN4_EXIGL</name>
<keyword evidence="3" id="KW-1185">Reference proteome</keyword>